<comment type="caution">
    <text evidence="1">The sequence shown here is derived from an EMBL/GenBank/DDBJ whole genome shotgun (WGS) entry which is preliminary data.</text>
</comment>
<organism evidence="1 2">
    <name type="scientific">Dictyobacter arantiisoli</name>
    <dbReference type="NCBI Taxonomy" id="2014874"/>
    <lineage>
        <taxon>Bacteria</taxon>
        <taxon>Bacillati</taxon>
        <taxon>Chloroflexota</taxon>
        <taxon>Ktedonobacteria</taxon>
        <taxon>Ktedonobacterales</taxon>
        <taxon>Dictyobacteraceae</taxon>
        <taxon>Dictyobacter</taxon>
    </lineage>
</organism>
<proteinExistence type="predicted"/>
<sequence length="170" mass="18619">MDTQQTLIGNMCAVTVSREYGSGGGEIARRLAEKLQWKLVDHDFVVRVARELGISEGDAASQDEYSQNAIGRFLSSLRTMDPALVVGPPDVNVPILGEEDYHQNSSDAHLYDLVINTDALDLDTAVALIKLALERKAALLNLPEQEIGAHVGFAHYPGQVRDLNLPLNQR</sequence>
<evidence type="ECO:0000313" key="1">
    <source>
        <dbReference type="EMBL" id="GCF07190.1"/>
    </source>
</evidence>
<gene>
    <name evidence="1" type="ORF">KDI_07540</name>
</gene>
<dbReference type="EMBL" id="BIXY01000007">
    <property type="protein sequence ID" value="GCF07190.1"/>
    <property type="molecule type" value="Genomic_DNA"/>
</dbReference>
<name>A0A5A5T6U4_9CHLR</name>
<evidence type="ECO:0008006" key="3">
    <source>
        <dbReference type="Google" id="ProtNLM"/>
    </source>
</evidence>
<dbReference type="Pfam" id="PF13189">
    <property type="entry name" value="Cytidylate_kin2"/>
    <property type="match status" value="1"/>
</dbReference>
<dbReference type="AlphaFoldDB" id="A0A5A5T6U4"/>
<reference evidence="1 2" key="1">
    <citation type="submission" date="2019-01" db="EMBL/GenBank/DDBJ databases">
        <title>Draft genome sequence of Dictyobacter sp. Uno17.</title>
        <authorList>
            <person name="Wang C.M."/>
            <person name="Zheng Y."/>
            <person name="Sakai Y."/>
            <person name="Abe K."/>
            <person name="Yokota A."/>
            <person name="Yabe S."/>
        </authorList>
    </citation>
    <scope>NUCLEOTIDE SEQUENCE [LARGE SCALE GENOMIC DNA]</scope>
    <source>
        <strain evidence="1 2">Uno17</strain>
    </source>
</reference>
<protein>
    <recommendedName>
        <fullName evidence="3">Cytidylate kinase</fullName>
    </recommendedName>
</protein>
<dbReference type="Proteomes" id="UP000322530">
    <property type="component" value="Unassembled WGS sequence"/>
</dbReference>
<dbReference type="InterPro" id="IPR027417">
    <property type="entry name" value="P-loop_NTPase"/>
</dbReference>
<accession>A0A5A5T6U4</accession>
<keyword evidence="2" id="KW-1185">Reference proteome</keyword>
<dbReference type="RefSeq" id="WP_172631840.1">
    <property type="nucleotide sequence ID" value="NZ_BIXY01000007.1"/>
</dbReference>
<evidence type="ECO:0000313" key="2">
    <source>
        <dbReference type="Proteomes" id="UP000322530"/>
    </source>
</evidence>
<dbReference type="Gene3D" id="3.40.50.300">
    <property type="entry name" value="P-loop containing nucleotide triphosphate hydrolases"/>
    <property type="match status" value="1"/>
</dbReference>